<proteinExistence type="predicted"/>
<reference evidence="2" key="1">
    <citation type="submission" date="2021-07" db="EMBL/GenBank/DDBJ databases">
        <title>Genome Resource of American Ginseng Black Spot Pathogen Alternaria panax.</title>
        <authorList>
            <person name="Qiu C."/>
            <person name="Wang W."/>
            <person name="Liu Z."/>
        </authorList>
    </citation>
    <scope>NUCLEOTIDE SEQUENCE</scope>
    <source>
        <strain evidence="2">BNCC115425</strain>
    </source>
</reference>
<feature type="region of interest" description="Disordered" evidence="1">
    <location>
        <begin position="234"/>
        <end position="274"/>
    </location>
</feature>
<accession>A0AAD4F873</accession>
<dbReference type="AlphaFoldDB" id="A0AAD4F873"/>
<feature type="compositionally biased region" description="Polar residues" evidence="1">
    <location>
        <begin position="93"/>
        <end position="103"/>
    </location>
</feature>
<evidence type="ECO:0000256" key="1">
    <source>
        <dbReference type="SAM" id="MobiDB-lite"/>
    </source>
</evidence>
<feature type="compositionally biased region" description="Basic and acidic residues" evidence="1">
    <location>
        <begin position="562"/>
        <end position="578"/>
    </location>
</feature>
<protein>
    <submittedName>
        <fullName evidence="2">Uncharacterized protein</fullName>
    </submittedName>
</protein>
<keyword evidence="3" id="KW-1185">Reference proteome</keyword>
<evidence type="ECO:0000313" key="3">
    <source>
        <dbReference type="Proteomes" id="UP001199106"/>
    </source>
</evidence>
<sequence>MPFRDREWEELQRDHDIFPAYSDFIFGPDERLVVTQEPGLHPMIYPTETSAPVRYSNSMPSRSWSFKTAEDLDKSRNAAAQKLLSGPHEPGDSNMSAQHSGRTTPGLDIRSQIGSPLNPLLPPQGIRTVSEKGMARRKPSNTSLRRRQLAAAVAFSPYSPPQEQQSASLTGQQTQTRSTPMVQKSIVEPQQPSLLRSSSTTDIDENLAHMGFGQMQGSPSPFVSQATTLPPLADLPQQQSQSQPQRAAGPSNNLSFVPSPSASSTSGKRIPPLQPNDILHNQLYLFIHPTKRMEVAKVLIDRWNVVRNYAADNTLRAKAMSDIQDITMMINNTVTNRQAVMASQQSSAQPPQIEATPEREQNEQIQRIQHHQLVPQPAQVYAHPQLQPGLSSPHPTMSARNQFIQGPYSYDLGNTIPHASQYYQQYQQHTPQAYQPSHHQGQQQQQPAQQPARSPPLFSSPSTAQLRTNIDRHFPEFWQFLLIMRNKAQPPQYRKNAQVWMAQFKNSLPAEGREYLMELLEMAVGELREGRDALGFLKGNGKEKVVDGERESEGEGEGGGGDVRDEMGKPDGEEKTGV</sequence>
<feature type="region of interest" description="Disordered" evidence="1">
    <location>
        <begin position="427"/>
        <end position="463"/>
    </location>
</feature>
<feature type="compositionally biased region" description="Low complexity" evidence="1">
    <location>
        <begin position="342"/>
        <end position="352"/>
    </location>
</feature>
<gene>
    <name evidence="2" type="ORF">G6011_06920</name>
</gene>
<feature type="region of interest" description="Disordered" evidence="1">
    <location>
        <begin position="83"/>
        <end position="198"/>
    </location>
</feature>
<feature type="compositionally biased region" description="Basic and acidic residues" evidence="1">
    <location>
        <begin position="540"/>
        <end position="553"/>
    </location>
</feature>
<feature type="region of interest" description="Disordered" evidence="1">
    <location>
        <begin position="539"/>
        <end position="578"/>
    </location>
</feature>
<feature type="compositionally biased region" description="Low complexity" evidence="1">
    <location>
        <begin position="234"/>
        <end position="266"/>
    </location>
</feature>
<name>A0AAD4F873_9PLEO</name>
<dbReference type="EMBL" id="JAANER010000010">
    <property type="protein sequence ID" value="KAG9185589.1"/>
    <property type="molecule type" value="Genomic_DNA"/>
</dbReference>
<comment type="caution">
    <text evidence="2">The sequence shown here is derived from an EMBL/GenBank/DDBJ whole genome shotgun (WGS) entry which is preliminary data.</text>
</comment>
<dbReference type="Proteomes" id="UP001199106">
    <property type="component" value="Unassembled WGS sequence"/>
</dbReference>
<evidence type="ECO:0000313" key="2">
    <source>
        <dbReference type="EMBL" id="KAG9185589.1"/>
    </source>
</evidence>
<feature type="compositionally biased region" description="Polar residues" evidence="1">
    <location>
        <begin position="161"/>
        <end position="198"/>
    </location>
</feature>
<organism evidence="2 3">
    <name type="scientific">Alternaria panax</name>
    <dbReference type="NCBI Taxonomy" id="48097"/>
    <lineage>
        <taxon>Eukaryota</taxon>
        <taxon>Fungi</taxon>
        <taxon>Dikarya</taxon>
        <taxon>Ascomycota</taxon>
        <taxon>Pezizomycotina</taxon>
        <taxon>Dothideomycetes</taxon>
        <taxon>Pleosporomycetidae</taxon>
        <taxon>Pleosporales</taxon>
        <taxon>Pleosporineae</taxon>
        <taxon>Pleosporaceae</taxon>
        <taxon>Alternaria</taxon>
        <taxon>Alternaria sect. Panax</taxon>
    </lineage>
</organism>
<feature type="compositionally biased region" description="Basic residues" evidence="1">
    <location>
        <begin position="135"/>
        <end position="148"/>
    </location>
</feature>
<feature type="region of interest" description="Disordered" evidence="1">
    <location>
        <begin position="342"/>
        <end position="365"/>
    </location>
</feature>
<feature type="compositionally biased region" description="Low complexity" evidence="1">
    <location>
        <begin position="427"/>
        <end position="456"/>
    </location>
</feature>